<evidence type="ECO:0000256" key="2">
    <source>
        <dbReference type="SAM" id="Phobius"/>
    </source>
</evidence>
<evidence type="ECO:0000313" key="3">
    <source>
        <dbReference type="EMBL" id="KPQ37364.1"/>
    </source>
</evidence>
<evidence type="ECO:0000313" key="4">
    <source>
        <dbReference type="Proteomes" id="UP000050465"/>
    </source>
</evidence>
<sequence>MALRLSSANDGQTGGQVGSARVIAASERDPTAVDPQSGDRRKRRSSRKTRRAPQWLVSSAENLLILTFVLLILLGVFHHELWRDETQSWLIARDSTSLLDLFRNTHYEGHPLLWHYCLYGLSRISRNPLTMQFFSALLAIGSVVFVVKCSPFSLLQRGLIVFGYFTLYEYALLARSYGLGVFLIFLFCVLYGQRRPSFWGMTITLMLLANTSVLGLIMSLSLAIALYYRIALSPEQRQQQRHARRLDQLLGQRSMRPMRRPMIAGHLLALFVSWGLSALQIARSLLNPMGLAGFDAEARIAANSDAAQNIAQAASQSDQFDNIHKLLQIVLKGYLPLPTFSFHFWNGHLLADQALEPNRSLYILLLSAVLVVFVLLIAIRLLQKTPLFLTIYLAGSGGMMAFFVLVHRGSTRHYGYLFILLLACLWLSQGSQRYLSSTHLKSTQAKSAAVYWLLFTGILWVQAFAGFYAYSSDVLFPFSASYQTAQVIKTYQLADDLPILGINQRPVSPISAYLDRPIYYPEARQLGSFWDISYPELTEEEAIVEAVEAFAEENPNFIAILTQQLSAQTLAADSNTDSSTDSASHSTLSISYLAHIGPSIVADEAFYLYQVEQN</sequence>
<reference evidence="3 4" key="1">
    <citation type="submission" date="2015-09" db="EMBL/GenBank/DDBJ databases">
        <title>Identification and resolution of microdiversity through metagenomic sequencing of parallel consortia.</title>
        <authorList>
            <person name="Nelson W.C."/>
            <person name="Romine M.F."/>
            <person name="Lindemann S.R."/>
        </authorList>
    </citation>
    <scope>NUCLEOTIDE SEQUENCE [LARGE SCALE GENOMIC DNA]</scope>
    <source>
        <strain evidence="3">Ana</strain>
    </source>
</reference>
<proteinExistence type="predicted"/>
<feature type="transmembrane region" description="Helical" evidence="2">
    <location>
        <begin position="449"/>
        <end position="470"/>
    </location>
</feature>
<evidence type="ECO:0008006" key="5">
    <source>
        <dbReference type="Google" id="ProtNLM"/>
    </source>
</evidence>
<accession>A0A0P7Z353</accession>
<organism evidence="3 4">
    <name type="scientific">Phormidesmis priestleyi Ana</name>
    <dbReference type="NCBI Taxonomy" id="1666911"/>
    <lineage>
        <taxon>Bacteria</taxon>
        <taxon>Bacillati</taxon>
        <taxon>Cyanobacteriota</taxon>
        <taxon>Cyanophyceae</taxon>
        <taxon>Leptolyngbyales</taxon>
        <taxon>Leptolyngbyaceae</taxon>
        <taxon>Phormidesmis</taxon>
    </lineage>
</organism>
<dbReference type="AlphaFoldDB" id="A0A0P7Z353"/>
<dbReference type="EMBL" id="LJZR01000002">
    <property type="protein sequence ID" value="KPQ37364.1"/>
    <property type="molecule type" value="Genomic_DNA"/>
</dbReference>
<dbReference type="Proteomes" id="UP000050465">
    <property type="component" value="Unassembled WGS sequence"/>
</dbReference>
<feature type="transmembrane region" description="Helical" evidence="2">
    <location>
        <begin position="263"/>
        <end position="282"/>
    </location>
</feature>
<feature type="transmembrane region" description="Helical" evidence="2">
    <location>
        <begin position="361"/>
        <end position="382"/>
    </location>
</feature>
<feature type="transmembrane region" description="Helical" evidence="2">
    <location>
        <begin position="52"/>
        <end position="77"/>
    </location>
</feature>
<dbReference type="STRING" id="1666911.HLUCCA11_02690"/>
<feature type="transmembrane region" description="Helical" evidence="2">
    <location>
        <begin position="413"/>
        <end position="428"/>
    </location>
</feature>
<keyword evidence="2" id="KW-0812">Transmembrane</keyword>
<evidence type="ECO:0000256" key="1">
    <source>
        <dbReference type="SAM" id="MobiDB-lite"/>
    </source>
</evidence>
<feature type="transmembrane region" description="Helical" evidence="2">
    <location>
        <begin position="198"/>
        <end position="228"/>
    </location>
</feature>
<protein>
    <recommendedName>
        <fullName evidence="5">Glycosyltransferase RgtA/B/C/D-like domain-containing protein</fullName>
    </recommendedName>
</protein>
<name>A0A0P7Z353_9CYAN</name>
<comment type="caution">
    <text evidence="3">The sequence shown here is derived from an EMBL/GenBank/DDBJ whole genome shotgun (WGS) entry which is preliminary data.</text>
</comment>
<feature type="region of interest" description="Disordered" evidence="1">
    <location>
        <begin position="1"/>
        <end position="47"/>
    </location>
</feature>
<gene>
    <name evidence="3" type="ORF">HLUCCA11_02690</name>
</gene>
<keyword evidence="2" id="KW-1133">Transmembrane helix</keyword>
<feature type="transmembrane region" description="Helical" evidence="2">
    <location>
        <begin position="389"/>
        <end position="407"/>
    </location>
</feature>
<feature type="compositionally biased region" description="Polar residues" evidence="1">
    <location>
        <begin position="1"/>
        <end position="11"/>
    </location>
</feature>
<feature type="transmembrane region" description="Helical" evidence="2">
    <location>
        <begin position="167"/>
        <end position="192"/>
    </location>
</feature>
<keyword evidence="2" id="KW-0472">Membrane</keyword>
<feature type="transmembrane region" description="Helical" evidence="2">
    <location>
        <begin position="133"/>
        <end position="155"/>
    </location>
</feature>